<organism evidence="1 2">
    <name type="scientific">SAR86 cluster bacterium</name>
    <dbReference type="NCBI Taxonomy" id="2030880"/>
    <lineage>
        <taxon>Bacteria</taxon>
        <taxon>Pseudomonadati</taxon>
        <taxon>Pseudomonadota</taxon>
        <taxon>Gammaproteobacteria</taxon>
        <taxon>SAR86 cluster</taxon>
    </lineage>
</organism>
<dbReference type="Gene3D" id="3.40.190.10">
    <property type="entry name" value="Periplasmic binding protein-like II"/>
    <property type="match status" value="2"/>
</dbReference>
<dbReference type="PANTHER" id="PTHR42941:SF1">
    <property type="entry name" value="SLL1037 PROTEIN"/>
    <property type="match status" value="1"/>
</dbReference>
<evidence type="ECO:0000313" key="1">
    <source>
        <dbReference type="EMBL" id="PCJ28018.1"/>
    </source>
</evidence>
<protein>
    <submittedName>
        <fullName evidence="1">C4-dicarboxylate ABC transporter substrate-binding protein</fullName>
    </submittedName>
</protein>
<dbReference type="SUPFAM" id="SSF53850">
    <property type="entry name" value="Periplasmic binding protein-like II"/>
    <property type="match status" value="1"/>
</dbReference>
<proteinExistence type="predicted"/>
<dbReference type="CDD" id="cd13520">
    <property type="entry name" value="PBP2_TAXI_TRAP"/>
    <property type="match status" value="1"/>
</dbReference>
<dbReference type="AlphaFoldDB" id="A0A2A5BA69"/>
<dbReference type="Pfam" id="PF16868">
    <property type="entry name" value="NMT1_3"/>
    <property type="match status" value="1"/>
</dbReference>
<dbReference type="PROSITE" id="PS51257">
    <property type="entry name" value="PROKAR_LIPOPROTEIN"/>
    <property type="match status" value="1"/>
</dbReference>
<evidence type="ECO:0000313" key="2">
    <source>
        <dbReference type="Proteomes" id="UP000218327"/>
    </source>
</evidence>
<reference evidence="2" key="1">
    <citation type="submission" date="2017-08" db="EMBL/GenBank/DDBJ databases">
        <title>A dynamic microbial community with high functional redundancy inhabits the cold, oxic subseafloor aquifer.</title>
        <authorList>
            <person name="Tully B.J."/>
            <person name="Wheat C.G."/>
            <person name="Glazer B.T."/>
            <person name="Huber J.A."/>
        </authorList>
    </citation>
    <scope>NUCLEOTIDE SEQUENCE [LARGE SCALE GENOMIC DNA]</scope>
</reference>
<accession>A0A2A5BA69</accession>
<sequence length="335" mass="37005">MQLRSQLPIFFLLVITLISCSEQTSARRTYILSTGTTGGTYYPVGVALSTLVTANQDSPFALTAISSAGSMENIKLLRDNQVQFALILGVFAAWAWDGEGPIRNPQTHMRSISAMWPNVEHFILLSELVTNGTISDLDKLNGERFVVGMRNSGAEYTGAYILNSLQIDYEDKLDLAYMGYGATAGAIQDGNIVGMNIPAGPPVTSITQAFAQLKDRITILNFSEEELAAINQQYPLWDSYELAAGTYPYQDETVTTASSSNVLVARDDVPEEIVYQFTKLLWDNLATLQEIHQATRNMRIEDALKGIAVPLHPGALRYYRELQIEIPEHLLGTEN</sequence>
<name>A0A2A5BA69_9GAMM</name>
<dbReference type="InterPro" id="IPR011852">
    <property type="entry name" value="TRAP_TAXI"/>
</dbReference>
<dbReference type="EMBL" id="NVVJ01000004">
    <property type="protein sequence ID" value="PCJ28018.1"/>
    <property type="molecule type" value="Genomic_DNA"/>
</dbReference>
<dbReference type="NCBIfam" id="TIGR02122">
    <property type="entry name" value="TRAP_TAXI"/>
    <property type="match status" value="1"/>
</dbReference>
<dbReference type="PANTHER" id="PTHR42941">
    <property type="entry name" value="SLL1037 PROTEIN"/>
    <property type="match status" value="1"/>
</dbReference>
<comment type="caution">
    <text evidence="1">The sequence shown here is derived from an EMBL/GenBank/DDBJ whole genome shotgun (WGS) entry which is preliminary data.</text>
</comment>
<dbReference type="Proteomes" id="UP000218327">
    <property type="component" value="Unassembled WGS sequence"/>
</dbReference>
<gene>
    <name evidence="1" type="ORF">COA96_02325</name>
</gene>